<dbReference type="AlphaFoldDB" id="A0A7G9FXL4"/>
<dbReference type="Proteomes" id="UP000515981">
    <property type="component" value="Chromosome"/>
</dbReference>
<dbReference type="RefSeq" id="WP_249326593.1">
    <property type="nucleotide sequence ID" value="NZ_CP060633.1"/>
</dbReference>
<name>A0A7G9FXL4_9FIRM</name>
<gene>
    <name evidence="1" type="ORF">H9Q77_03945</name>
</gene>
<evidence type="ECO:0000313" key="1">
    <source>
        <dbReference type="EMBL" id="QNM03296.1"/>
    </source>
</evidence>
<dbReference type="EMBL" id="CP060633">
    <property type="protein sequence ID" value="QNM03296.1"/>
    <property type="molecule type" value="Genomic_DNA"/>
</dbReference>
<proteinExistence type="predicted"/>
<evidence type="ECO:0000313" key="2">
    <source>
        <dbReference type="Proteomes" id="UP000515981"/>
    </source>
</evidence>
<keyword evidence="2" id="KW-1185">Reference proteome</keyword>
<dbReference type="KEGG" id="ssun:H9Q77_03945"/>
<accession>A0A7G9FXL4</accession>
<sequence length="256" mass="29652">MSYVDYKAQKGTIPQKYYRAVDEGVEEFKKEQNVYKPISGDESRNNGCDVEASYLCHGIWTKVMKNSEKPMTGSYFKWKSGEVEMIFHFDIMNNPSIKGKKYSCGLFKELDAELGENVKAIYHTIGNMTPIPWFPLAGGSYIDGQKLHKSLDERWDLYLQVLKSNWKKWNPDPNGLSFERYMILTCQQVYYEEIYEDISKEGANTKNITVDTIRRWNDRITPDSKLISFSDPKYSLQGTTQSRYLTGGVPPVRFSM</sequence>
<reference evidence="1 2" key="1">
    <citation type="submission" date="2020-08" db="EMBL/GenBank/DDBJ databases">
        <authorList>
            <person name="Liu C."/>
            <person name="Sun Q."/>
        </authorList>
    </citation>
    <scope>NUCLEOTIDE SEQUENCE [LARGE SCALE GENOMIC DNA]</scope>
    <source>
        <strain evidence="1 2">NSJ-8</strain>
    </source>
</reference>
<protein>
    <submittedName>
        <fullName evidence="1">Uncharacterized protein</fullName>
    </submittedName>
</protein>
<organism evidence="1 2">
    <name type="scientific">Simiaoa sunii</name>
    <dbReference type="NCBI Taxonomy" id="2763672"/>
    <lineage>
        <taxon>Bacteria</taxon>
        <taxon>Bacillati</taxon>
        <taxon>Bacillota</taxon>
        <taxon>Clostridia</taxon>
        <taxon>Lachnospirales</taxon>
        <taxon>Lachnospiraceae</taxon>
        <taxon>Simiaoa</taxon>
    </lineage>
</organism>